<feature type="transmembrane region" description="Helical" evidence="2">
    <location>
        <begin position="72"/>
        <end position="93"/>
    </location>
</feature>
<dbReference type="InterPro" id="IPR003425">
    <property type="entry name" value="CCB3/YggT"/>
</dbReference>
<dbReference type="KEGG" id="mcak:MCCS_09910"/>
<evidence type="ECO:0000256" key="2">
    <source>
        <dbReference type="SAM" id="Phobius"/>
    </source>
</evidence>
<evidence type="ECO:0000256" key="1">
    <source>
        <dbReference type="ARBA" id="ARBA00010894"/>
    </source>
</evidence>
<accession>A0A1W7AAN2</accession>
<name>A0A1W7AAN2_9STAP</name>
<keyword evidence="4" id="KW-1185">Reference proteome</keyword>
<dbReference type="Proteomes" id="UP000194154">
    <property type="component" value="Chromosome"/>
</dbReference>
<dbReference type="STRING" id="1855823.MCCS_09910"/>
<organism evidence="3 4">
    <name type="scientific">Macrococcoides canis</name>
    <dbReference type="NCBI Taxonomy" id="1855823"/>
    <lineage>
        <taxon>Bacteria</taxon>
        <taxon>Bacillati</taxon>
        <taxon>Bacillota</taxon>
        <taxon>Bacilli</taxon>
        <taxon>Bacillales</taxon>
        <taxon>Staphylococcaceae</taxon>
        <taxon>Macrococcoides</taxon>
    </lineage>
</organism>
<dbReference type="GeneID" id="35295123"/>
<dbReference type="EMBL" id="CP021059">
    <property type="protein sequence ID" value="ARQ06638.1"/>
    <property type="molecule type" value="Genomic_DNA"/>
</dbReference>
<feature type="transmembrane region" description="Helical" evidence="2">
    <location>
        <begin position="7"/>
        <end position="31"/>
    </location>
</feature>
<gene>
    <name evidence="3" type="ORF">MCCS_09910</name>
</gene>
<keyword evidence="2" id="KW-1133">Transmembrane helix</keyword>
<keyword evidence="2" id="KW-0472">Membrane</keyword>
<evidence type="ECO:0000313" key="3">
    <source>
        <dbReference type="EMBL" id="ARQ06638.1"/>
    </source>
</evidence>
<dbReference type="PANTHER" id="PTHR33219">
    <property type="entry name" value="YLMG HOMOLOG PROTEIN 2, CHLOROPLASTIC"/>
    <property type="match status" value="1"/>
</dbReference>
<evidence type="ECO:0000313" key="4">
    <source>
        <dbReference type="Proteomes" id="UP000194154"/>
    </source>
</evidence>
<protein>
    <submittedName>
        <fullName evidence="3">YGGT family protein</fullName>
    </submittedName>
</protein>
<dbReference type="AlphaFoldDB" id="A0A1W7AAN2"/>
<dbReference type="RefSeq" id="WP_226997663.1">
    <property type="nucleotide sequence ID" value="NZ_CBCRZA010000006.1"/>
</dbReference>
<dbReference type="Pfam" id="PF02325">
    <property type="entry name" value="CCB3_YggT"/>
    <property type="match status" value="1"/>
</dbReference>
<sequence>MSTYMILFNLFKFVMFFLEIFYWGMIIYFFMSWLPGARESKIGRMMSKVYEPILDPFRRVIPPLGMFDISSLAALIVLRFFMQGIAAIFNIILNSLA</sequence>
<dbReference type="PANTHER" id="PTHR33219:SF14">
    <property type="entry name" value="PROTEIN COFACTOR ASSEMBLY OF COMPLEX C SUBUNIT B CCB3, CHLOROPLASTIC-RELATED"/>
    <property type="match status" value="1"/>
</dbReference>
<proteinExistence type="inferred from homology"/>
<comment type="similarity">
    <text evidence="1">Belongs to the YggT family.</text>
</comment>
<dbReference type="GO" id="GO:0016020">
    <property type="term" value="C:membrane"/>
    <property type="evidence" value="ECO:0007669"/>
    <property type="project" value="InterPro"/>
</dbReference>
<keyword evidence="2" id="KW-0812">Transmembrane</keyword>
<reference evidence="3 4" key="1">
    <citation type="journal article" date="2017" name="Int. J. Syst. Evol. Microbiol.">
        <title>Macrococcus canis sp. nov., a skin bacterium associated with infections in dogs.</title>
        <authorList>
            <person name="Gobeli Brawand S."/>
            <person name="Cotting K."/>
            <person name="Gomez-Sanz E."/>
            <person name="Collaud A."/>
            <person name="Thomann A."/>
            <person name="Brodard I."/>
            <person name="Rodriguez-Campos S."/>
            <person name="Strauss C."/>
            <person name="Perreten V."/>
        </authorList>
    </citation>
    <scope>NUCLEOTIDE SEQUENCE [LARGE SCALE GENOMIC DNA]</scope>
    <source>
        <strain evidence="3 4">KM45013</strain>
    </source>
</reference>